<dbReference type="PANTHER" id="PTHR33069">
    <property type="entry name" value="CHROMOSOME 7, WHOLE GENOME SHOTGUN SEQUENCE-RELATED"/>
    <property type="match status" value="1"/>
</dbReference>
<evidence type="ECO:0000313" key="2">
    <source>
        <dbReference type="EnsemblFungi" id="PTTG_04986-t43_1-p1"/>
    </source>
</evidence>
<dbReference type="AlphaFoldDB" id="A0A180GIX8"/>
<proteinExistence type="predicted"/>
<reference evidence="1" key="1">
    <citation type="submission" date="2009-11" db="EMBL/GenBank/DDBJ databases">
        <authorList>
            <consortium name="The Broad Institute Genome Sequencing Platform"/>
            <person name="Ward D."/>
            <person name="Feldgarden M."/>
            <person name="Earl A."/>
            <person name="Young S.K."/>
            <person name="Zeng Q."/>
            <person name="Koehrsen M."/>
            <person name="Alvarado L."/>
            <person name="Berlin A."/>
            <person name="Bochicchio J."/>
            <person name="Borenstein D."/>
            <person name="Chapman S.B."/>
            <person name="Chen Z."/>
            <person name="Engels R."/>
            <person name="Freedman E."/>
            <person name="Gellesch M."/>
            <person name="Goldberg J."/>
            <person name="Griggs A."/>
            <person name="Gujja S."/>
            <person name="Heilman E."/>
            <person name="Heiman D."/>
            <person name="Hepburn T."/>
            <person name="Howarth C."/>
            <person name="Jen D."/>
            <person name="Larson L."/>
            <person name="Lewis B."/>
            <person name="Mehta T."/>
            <person name="Park D."/>
            <person name="Pearson M."/>
            <person name="Roberts A."/>
            <person name="Saif S."/>
            <person name="Shea T."/>
            <person name="Shenoy N."/>
            <person name="Sisk P."/>
            <person name="Stolte C."/>
            <person name="Sykes S."/>
            <person name="Thomson T."/>
            <person name="Walk T."/>
            <person name="White J."/>
            <person name="Yandava C."/>
            <person name="Izard J."/>
            <person name="Baranova O.V."/>
            <person name="Blanton J.M."/>
            <person name="Tanner A.C."/>
            <person name="Dewhirst F.E."/>
            <person name="Haas B."/>
            <person name="Nusbaum C."/>
            <person name="Birren B."/>
        </authorList>
    </citation>
    <scope>NUCLEOTIDE SEQUENCE [LARGE SCALE GENOMIC DNA]</scope>
    <source>
        <strain evidence="1">1-1 BBBD Race 1</strain>
    </source>
</reference>
<evidence type="ECO:0000313" key="3">
    <source>
        <dbReference type="Proteomes" id="UP000005240"/>
    </source>
</evidence>
<evidence type="ECO:0000313" key="1">
    <source>
        <dbReference type="EMBL" id="OAV92660.1"/>
    </source>
</evidence>
<reference evidence="2 3" key="3">
    <citation type="journal article" date="2017" name="G3 (Bethesda)">
        <title>Comparative analysis highlights variable genome content of wheat rusts and divergence of the mating loci.</title>
        <authorList>
            <person name="Cuomo C.A."/>
            <person name="Bakkeren G."/>
            <person name="Khalil H.B."/>
            <person name="Panwar V."/>
            <person name="Joly D."/>
            <person name="Linning R."/>
            <person name="Sakthikumar S."/>
            <person name="Song X."/>
            <person name="Adiconis X."/>
            <person name="Fan L."/>
            <person name="Goldberg J.M."/>
            <person name="Levin J.Z."/>
            <person name="Young S."/>
            <person name="Zeng Q."/>
            <person name="Anikster Y."/>
            <person name="Bruce M."/>
            <person name="Wang M."/>
            <person name="Yin C."/>
            <person name="McCallum B."/>
            <person name="Szabo L.J."/>
            <person name="Hulbert S."/>
            <person name="Chen X."/>
            <person name="Fellers J.P."/>
        </authorList>
    </citation>
    <scope>NUCLEOTIDE SEQUENCE</scope>
    <source>
        <strain evidence="3">Isolate 1-1 / race 1 (BBBD)</strain>
        <strain evidence="2">isolate 1-1 / race 1 (BBBD)</strain>
    </source>
</reference>
<sequence length="409" mass="46992">MANPQGSMISRLIESFGSLGDDESVEQVKHYEGLVTEELGRVHDVYLVLWDGISNRPEPLVLFNQVEIRSELLHHLKSKRLPALRRQVISLSKLLTERSDLQNKPVSKLKLVLKNLSKLDDTLAKIKFAIACINPTLEAEEVTHDKDFKRLKLFTCRRLATRIYEVTEYVCDLLQTTRRFFTRSGHAFNNQPRKRRKVLKLTDSCSDAIEKTIGFMKASELHHIQEDWRLNKEMMDDSLEKFLEYVNQAAAPSGVESDGPGLSPATKSVMPLIKLSRMFLAQLLKLSSDKENISMVTDLNTKELDLFRTMTVTMAECVKSILYALSEDIGEDHLGVMLLNESIKQLIHAPNLILLMVEHIFVPVVPATDHPSPKIRYKAWFYQWNQLHHLATKHFLEDLGFLPRLPRPW</sequence>
<name>A0A180GIX8_PUCT1</name>
<organism evidence="1">
    <name type="scientific">Puccinia triticina (isolate 1-1 / race 1 (BBBD))</name>
    <name type="common">Brown leaf rust fungus</name>
    <dbReference type="NCBI Taxonomy" id="630390"/>
    <lineage>
        <taxon>Eukaryota</taxon>
        <taxon>Fungi</taxon>
        <taxon>Dikarya</taxon>
        <taxon>Basidiomycota</taxon>
        <taxon>Pucciniomycotina</taxon>
        <taxon>Pucciniomycetes</taxon>
        <taxon>Pucciniales</taxon>
        <taxon>Pucciniaceae</taxon>
        <taxon>Puccinia</taxon>
    </lineage>
</organism>
<keyword evidence="3" id="KW-1185">Reference proteome</keyword>
<dbReference type="EMBL" id="ADAS02000061">
    <property type="protein sequence ID" value="OAV92660.1"/>
    <property type="molecule type" value="Genomic_DNA"/>
</dbReference>
<reference evidence="1" key="2">
    <citation type="submission" date="2016-05" db="EMBL/GenBank/DDBJ databases">
        <title>Comparative analysis highlights variable genome content of wheat rusts and divergence of the mating loci.</title>
        <authorList>
            <person name="Cuomo C.A."/>
            <person name="Bakkeren G."/>
            <person name="Szabo L."/>
            <person name="Khalil H."/>
            <person name="Joly D."/>
            <person name="Goldberg J."/>
            <person name="Young S."/>
            <person name="Zeng Q."/>
            <person name="Fellers J."/>
        </authorList>
    </citation>
    <scope>NUCLEOTIDE SEQUENCE [LARGE SCALE GENOMIC DNA]</scope>
    <source>
        <strain evidence="1">1-1 BBBD Race 1</strain>
    </source>
</reference>
<dbReference type="VEuPathDB" id="FungiDB:PTTG_04986"/>
<dbReference type="EnsemblFungi" id="PTTG_04986-t43_1">
    <property type="protein sequence ID" value="PTTG_04986-t43_1-p1"/>
    <property type="gene ID" value="PTTG_04986"/>
</dbReference>
<reference evidence="2" key="4">
    <citation type="submission" date="2025-05" db="UniProtKB">
        <authorList>
            <consortium name="EnsemblFungi"/>
        </authorList>
    </citation>
    <scope>IDENTIFICATION</scope>
    <source>
        <strain evidence="2">isolate 1-1 / race 1 (BBBD)</strain>
    </source>
</reference>
<protein>
    <submittedName>
        <fullName evidence="1 2">Uncharacterized protein</fullName>
    </submittedName>
</protein>
<dbReference type="OrthoDB" id="2498386at2759"/>
<accession>A0A180GIX8</accession>
<dbReference type="PANTHER" id="PTHR33069:SF3">
    <property type="entry name" value="DYNEIN HEAVY CHAIN TAIL DOMAIN-CONTAINING PROTEIN"/>
    <property type="match status" value="1"/>
</dbReference>
<gene>
    <name evidence="1" type="ORF">PTTG_04986</name>
</gene>
<dbReference type="Proteomes" id="UP000005240">
    <property type="component" value="Unassembled WGS sequence"/>
</dbReference>